<sequence>MSLMNRSHNFTLVRNIPAQRLPENRFGITLVWLENISCSSCDDNQIRLHSFSNRCFIVYYSNISKCIKYLKRVRSREYVIAIIVSYPMESTQRIIHRLQQLGVIQTIFVVYSVSDPDNHLSLIADNFHVFQNHELMFELLEKRIQEVEEQNLNGGLFTTFYRKEKSLKDVREDLAIFAWTHVFKVLLMSMPRDSLEAKRQMLSECRAYYRNDAVRLAQINEFERKYQSKDAIWWYTKPGFLFYLVNKALRSQDIWVLYKFRYFIIDLCCRLEEVSSSQSFSSIRLYRGAKLNRDELKHLQVGCLVSTNGFFSCSSDRNVAEMFIGTDLVTDRSSSRDRDACQQFVLFIIDVNRRTSTNIVVADVSHESELPDENEMIFNFGSTFIINEICFDNDKCIWLIQMSSSSDNARINDEQEKYTRERLQHINPTIMFGHALADTDSDFSQSMSYFHRLLRILPIDHMERPNIYYYLGRIYRFIEKFEESLNCFRCARLLVRRLLPERMFDYCRILGGLGTIYSHLEDSERALKLLTQALMLQKKSLPKNHTEIPFHLNRLGHAYFKVKQYDLALSILDSAENFFQTKMPIAHQGYAHTLHTMGLVYRALSDDKKAVIYFQEALRIRYASLVQVNSQITRPDNGICARAKWAQNATTVAGGHGQGSELNQLNFPYGFFLDDNQTIYVADSANHRVVKWECGVSKGQLIAGGKGTGDREDHLYNPSDVVVDKDGTIYISDYKNRRVQRWSPNAQSGQTIIGDISAFGIVKDDQGSLYVSDFRKGEVRKWRMGETVGQVIISDLSQPSLMFVDRNRSVFVTETGSSIVTKVDDRSTRMEIAAGALYGDGDDELASPMGVIVDQLGTVYVADSENNRIMRWPRGAKSGSLIAGGHEQGSQSDQLNYPTDLSFDLDGDLYVMDNRNHRVQKFAIDKITAQGCGPNEIQVNCASLQSCQPTCEKPQGMLCPRVCAINSCVCKDGFVRDDENNLQCIEQTQCHTRNVTEAPICGENEVYSNCTNPCQPSCEEPNREPCETLRCSEGCVCSKDYLRATNDTTSPCIICTN</sequence>
<evidence type="ECO:0000313" key="7">
    <source>
        <dbReference type="EMBL" id="CAF1154763.1"/>
    </source>
</evidence>
<dbReference type="InterPro" id="IPR001258">
    <property type="entry name" value="NHL_repeat"/>
</dbReference>
<dbReference type="CDD" id="cd05819">
    <property type="entry name" value="NHL"/>
    <property type="match status" value="1"/>
</dbReference>
<dbReference type="SUPFAM" id="SSF101898">
    <property type="entry name" value="NHL repeat"/>
    <property type="match status" value="1"/>
</dbReference>
<dbReference type="Gene3D" id="2.120.10.30">
    <property type="entry name" value="TolB, C-terminal domain"/>
    <property type="match status" value="1"/>
</dbReference>
<organism evidence="7 9">
    <name type="scientific">Rotaria sordida</name>
    <dbReference type="NCBI Taxonomy" id="392033"/>
    <lineage>
        <taxon>Eukaryota</taxon>
        <taxon>Metazoa</taxon>
        <taxon>Spiralia</taxon>
        <taxon>Gnathifera</taxon>
        <taxon>Rotifera</taxon>
        <taxon>Eurotatoria</taxon>
        <taxon>Bdelloidea</taxon>
        <taxon>Philodinida</taxon>
        <taxon>Philodinidae</taxon>
        <taxon>Rotaria</taxon>
    </lineage>
</organism>
<dbReference type="PANTHER" id="PTHR10680">
    <property type="entry name" value="PEPTIDYL-GLYCINE ALPHA-AMIDATING MONOOXYGENASE"/>
    <property type="match status" value="1"/>
</dbReference>
<evidence type="ECO:0000256" key="4">
    <source>
        <dbReference type="PROSITE-ProRule" id="PRU00339"/>
    </source>
</evidence>
<dbReference type="GO" id="GO:0005576">
    <property type="term" value="C:extracellular region"/>
    <property type="evidence" value="ECO:0007669"/>
    <property type="project" value="TreeGrafter"/>
</dbReference>
<dbReference type="InterPro" id="IPR011990">
    <property type="entry name" value="TPR-like_helical_dom_sf"/>
</dbReference>
<evidence type="ECO:0000313" key="10">
    <source>
        <dbReference type="Proteomes" id="UP000663870"/>
    </source>
</evidence>
<dbReference type="Pfam" id="PF01826">
    <property type="entry name" value="TIL"/>
    <property type="match status" value="2"/>
</dbReference>
<feature type="repeat" description="NHL" evidence="5">
    <location>
        <begin position="714"/>
        <end position="745"/>
    </location>
</feature>
<evidence type="ECO:0000313" key="8">
    <source>
        <dbReference type="EMBL" id="CAF1515266.1"/>
    </source>
</evidence>
<feature type="repeat" description="NHL" evidence="5">
    <location>
        <begin position="894"/>
        <end position="925"/>
    </location>
</feature>
<dbReference type="PROSITE" id="PS51125">
    <property type="entry name" value="NHL"/>
    <property type="match status" value="2"/>
</dbReference>
<dbReference type="Pfam" id="PF01436">
    <property type="entry name" value="NHL"/>
    <property type="match status" value="2"/>
</dbReference>
<comment type="caution">
    <text evidence="7">The sequence shown here is derived from an EMBL/GenBank/DDBJ whole genome shotgun (WGS) entry which is preliminary data.</text>
</comment>
<dbReference type="InterPro" id="IPR002919">
    <property type="entry name" value="TIL_dom"/>
</dbReference>
<keyword evidence="10" id="KW-1185">Reference proteome</keyword>
<evidence type="ECO:0000256" key="1">
    <source>
        <dbReference type="ARBA" id="ARBA00022729"/>
    </source>
</evidence>
<dbReference type="AlphaFoldDB" id="A0A814T3P5"/>
<dbReference type="SUPFAM" id="SSF48452">
    <property type="entry name" value="TPR-like"/>
    <property type="match status" value="1"/>
</dbReference>
<dbReference type="InterPro" id="IPR036084">
    <property type="entry name" value="Ser_inhib-like_sf"/>
</dbReference>
<dbReference type="SUPFAM" id="SSF57567">
    <property type="entry name" value="Serine protease inhibitors"/>
    <property type="match status" value="2"/>
</dbReference>
<dbReference type="InterPro" id="IPR011042">
    <property type="entry name" value="6-blade_b-propeller_TolB-like"/>
</dbReference>
<dbReference type="Gene3D" id="2.40.10.500">
    <property type="match status" value="1"/>
</dbReference>
<reference evidence="7" key="1">
    <citation type="submission" date="2021-02" db="EMBL/GenBank/DDBJ databases">
        <authorList>
            <person name="Nowell W R."/>
        </authorList>
    </citation>
    <scope>NUCLEOTIDE SEQUENCE</scope>
</reference>
<gene>
    <name evidence="8" type="ORF">JXQ802_LOCUS41238</name>
    <name evidence="7" type="ORF">PYM288_LOCUS22421</name>
</gene>
<dbReference type="SMART" id="SM00028">
    <property type="entry name" value="TPR"/>
    <property type="match status" value="4"/>
</dbReference>
<dbReference type="PANTHER" id="PTHR10680:SF14">
    <property type="entry name" value="PEPTIDYL-GLYCINE ALPHA-AMIDATING MONOOXYGENASE"/>
    <property type="match status" value="1"/>
</dbReference>
<dbReference type="Pfam" id="PF13424">
    <property type="entry name" value="TPR_12"/>
    <property type="match status" value="2"/>
</dbReference>
<dbReference type="SUPFAM" id="SSF56399">
    <property type="entry name" value="ADP-ribosylation"/>
    <property type="match status" value="1"/>
</dbReference>
<dbReference type="PROSITE" id="PS50005">
    <property type="entry name" value="TPR"/>
    <property type="match status" value="2"/>
</dbReference>
<dbReference type="Proteomes" id="UP000663870">
    <property type="component" value="Unassembled WGS sequence"/>
</dbReference>
<evidence type="ECO:0000259" key="6">
    <source>
        <dbReference type="Pfam" id="PF01826"/>
    </source>
</evidence>
<dbReference type="Gene3D" id="1.25.40.10">
    <property type="entry name" value="Tetratricopeptide repeat domain"/>
    <property type="match status" value="1"/>
</dbReference>
<protein>
    <recommendedName>
        <fullName evidence="6">TIL domain-containing protein</fullName>
    </recommendedName>
</protein>
<feature type="domain" description="TIL" evidence="6">
    <location>
        <begin position="932"/>
        <end position="990"/>
    </location>
</feature>
<dbReference type="Proteomes" id="UP000663854">
    <property type="component" value="Unassembled WGS sequence"/>
</dbReference>
<feature type="domain" description="TIL" evidence="6">
    <location>
        <begin position="1001"/>
        <end position="1047"/>
    </location>
</feature>
<dbReference type="EMBL" id="CAJNOH010000959">
    <property type="protein sequence ID" value="CAF1154763.1"/>
    <property type="molecule type" value="Genomic_DNA"/>
</dbReference>
<feature type="repeat" description="TPR" evidence="4">
    <location>
        <begin position="507"/>
        <end position="540"/>
    </location>
</feature>
<dbReference type="InterPro" id="IPR019734">
    <property type="entry name" value="TPR_rpt"/>
</dbReference>
<evidence type="ECO:0000256" key="5">
    <source>
        <dbReference type="PROSITE-ProRule" id="PRU00504"/>
    </source>
</evidence>
<proteinExistence type="predicted"/>
<evidence type="ECO:0000313" key="9">
    <source>
        <dbReference type="Proteomes" id="UP000663854"/>
    </source>
</evidence>
<dbReference type="EMBL" id="CAJNOL010002601">
    <property type="protein sequence ID" value="CAF1515266.1"/>
    <property type="molecule type" value="Genomic_DNA"/>
</dbReference>
<evidence type="ECO:0000256" key="3">
    <source>
        <dbReference type="ARBA" id="ARBA00023180"/>
    </source>
</evidence>
<keyword evidence="4" id="KW-0802">TPR repeat</keyword>
<name>A0A814T3P5_9BILA</name>
<keyword evidence="2" id="KW-0677">Repeat</keyword>
<dbReference type="CDD" id="cd19941">
    <property type="entry name" value="TIL"/>
    <property type="match status" value="2"/>
</dbReference>
<feature type="repeat" description="TPR" evidence="4">
    <location>
        <begin position="591"/>
        <end position="624"/>
    </location>
</feature>
<dbReference type="Gene3D" id="3.90.176.10">
    <property type="entry name" value="Toxin ADP-ribosyltransferase, Chain A, domain 1"/>
    <property type="match status" value="1"/>
</dbReference>
<keyword evidence="3" id="KW-0325">Glycoprotein</keyword>
<keyword evidence="1" id="KW-0732">Signal</keyword>
<accession>A0A814T3P5</accession>
<dbReference type="Gene3D" id="2.10.25.10">
    <property type="entry name" value="Laminin"/>
    <property type="match status" value="2"/>
</dbReference>
<evidence type="ECO:0000256" key="2">
    <source>
        <dbReference type="ARBA" id="ARBA00022737"/>
    </source>
</evidence>